<sequence length="383" mass="42225">MFTLCSQSSRAVQTLGLRFAPRWLASLLISKKGGNMRKLTLGRTDLSVSELCLGSMTWGTQNTLEEAFAQIDMALDRGVNFIDTAEMYPVNPVRAETVGRTESYIGEWIARSGRRGEVVIATKHSGLNERFVRPGQPITGETMHASVDASLKRLQTDCIDLYQLHWPNRGSYHFRQIWDYDPSGQDRAATIANMVDVLEAMSALQKAGKVRHFGLSNESAWGTTQWLVQAEAMGAPRMETIQNEYSLLCRQFDSDLAEMSVNEDVTLLAFSPLATGLLTGKYQGGKTVPEGSRMALNGDLGGRVTERVWPAVDAYLAIARKHGLDPSQMAIAWCRTRPFKTIPIFGATTLAQLEVALGAADVVLSDEVLQEISSAHRAHPMPY</sequence>
<feature type="domain" description="NADP-dependent oxidoreductase" evidence="2">
    <location>
        <begin position="50"/>
        <end position="375"/>
    </location>
</feature>
<dbReference type="InterPro" id="IPR023210">
    <property type="entry name" value="NADP_OxRdtase_dom"/>
</dbReference>
<dbReference type="EMBL" id="FWFQ01000024">
    <property type="protein sequence ID" value="SLN56758.1"/>
    <property type="molecule type" value="Genomic_DNA"/>
</dbReference>
<keyword evidence="4" id="KW-1185">Reference proteome</keyword>
<dbReference type="AlphaFoldDB" id="A0A1Y5T637"/>
<reference evidence="3 4" key="1">
    <citation type="submission" date="2017-03" db="EMBL/GenBank/DDBJ databases">
        <authorList>
            <person name="Afonso C.L."/>
            <person name="Miller P.J."/>
            <person name="Scott M.A."/>
            <person name="Spackman E."/>
            <person name="Goraichik I."/>
            <person name="Dimitrov K.M."/>
            <person name="Suarez D.L."/>
            <person name="Swayne D.E."/>
        </authorList>
    </citation>
    <scope>NUCLEOTIDE SEQUENCE [LARGE SCALE GENOMIC DNA]</scope>
    <source>
        <strain evidence="3 4">CECT 7680</strain>
    </source>
</reference>
<dbReference type="InterPro" id="IPR036812">
    <property type="entry name" value="NAD(P)_OxRdtase_dom_sf"/>
</dbReference>
<accession>A0A1Y5T637</accession>
<dbReference type="Proteomes" id="UP000193409">
    <property type="component" value="Unassembled WGS sequence"/>
</dbReference>
<evidence type="ECO:0000313" key="3">
    <source>
        <dbReference type="EMBL" id="SLN56758.1"/>
    </source>
</evidence>
<proteinExistence type="predicted"/>
<gene>
    <name evidence="3" type="primary">yhdN</name>
    <name evidence="3" type="ORF">PSA7680_02952</name>
</gene>
<dbReference type="PANTHER" id="PTHR43364:SF4">
    <property type="entry name" value="NAD(P)-LINKED OXIDOREDUCTASE SUPERFAMILY PROTEIN"/>
    <property type="match status" value="1"/>
</dbReference>
<dbReference type="PANTHER" id="PTHR43364">
    <property type="entry name" value="NADH-SPECIFIC METHYLGLYOXAL REDUCTASE-RELATED"/>
    <property type="match status" value="1"/>
</dbReference>
<name>A0A1Y5T637_9RHOB</name>
<dbReference type="EC" id="1.1.1.-" evidence="3"/>
<dbReference type="InterPro" id="IPR050523">
    <property type="entry name" value="AKR_Detox_Biosynth"/>
</dbReference>
<dbReference type="GO" id="GO:0016491">
    <property type="term" value="F:oxidoreductase activity"/>
    <property type="evidence" value="ECO:0007669"/>
    <property type="project" value="UniProtKB-KW"/>
</dbReference>
<keyword evidence="1 3" id="KW-0560">Oxidoreductase</keyword>
<organism evidence="3 4">
    <name type="scientific">Pseudoruegeria aquimaris</name>
    <dbReference type="NCBI Taxonomy" id="393663"/>
    <lineage>
        <taxon>Bacteria</taxon>
        <taxon>Pseudomonadati</taxon>
        <taxon>Pseudomonadota</taxon>
        <taxon>Alphaproteobacteria</taxon>
        <taxon>Rhodobacterales</taxon>
        <taxon>Roseobacteraceae</taxon>
        <taxon>Pseudoruegeria</taxon>
    </lineage>
</organism>
<dbReference type="Pfam" id="PF00248">
    <property type="entry name" value="Aldo_ket_red"/>
    <property type="match status" value="1"/>
</dbReference>
<protein>
    <submittedName>
        <fullName evidence="3">General stress protein 69</fullName>
        <ecNumber evidence="3">1.1.1.-</ecNumber>
    </submittedName>
</protein>
<dbReference type="Gene3D" id="3.20.20.100">
    <property type="entry name" value="NADP-dependent oxidoreductase domain"/>
    <property type="match status" value="1"/>
</dbReference>
<dbReference type="CDD" id="cd19094">
    <property type="entry name" value="AKR_Tas-like"/>
    <property type="match status" value="1"/>
</dbReference>
<dbReference type="SUPFAM" id="SSF51430">
    <property type="entry name" value="NAD(P)-linked oxidoreductase"/>
    <property type="match status" value="1"/>
</dbReference>
<evidence type="ECO:0000256" key="1">
    <source>
        <dbReference type="ARBA" id="ARBA00023002"/>
    </source>
</evidence>
<evidence type="ECO:0000313" key="4">
    <source>
        <dbReference type="Proteomes" id="UP000193409"/>
    </source>
</evidence>
<evidence type="ECO:0000259" key="2">
    <source>
        <dbReference type="Pfam" id="PF00248"/>
    </source>
</evidence>